<dbReference type="Pfam" id="PF07007">
    <property type="entry name" value="LprI"/>
    <property type="match status" value="1"/>
</dbReference>
<dbReference type="Gene3D" id="1.20.1270.180">
    <property type="match status" value="1"/>
</dbReference>
<dbReference type="PANTHER" id="PTHR37549:SF1">
    <property type="entry name" value="LIPOPROTEIN LPRI"/>
    <property type="match status" value="1"/>
</dbReference>
<protein>
    <recommendedName>
        <fullName evidence="1">Lysozyme inhibitor LprI-like N-terminal domain-containing protein</fullName>
    </recommendedName>
</protein>
<dbReference type="RefSeq" id="WP_175616990.1">
    <property type="nucleotide sequence ID" value="NZ_FTOA01000002.1"/>
</dbReference>
<dbReference type="InterPro" id="IPR052755">
    <property type="entry name" value="Lysozyme_Inhibitor_LprI"/>
</dbReference>
<feature type="domain" description="Lysozyme inhibitor LprI-like N-terminal" evidence="1">
    <location>
        <begin position="36"/>
        <end position="126"/>
    </location>
</feature>
<name>A0A1N7JFP6_9PROT</name>
<dbReference type="EMBL" id="FTOA01000002">
    <property type="protein sequence ID" value="SIS48202.1"/>
    <property type="molecule type" value="Genomic_DNA"/>
</dbReference>
<dbReference type="Proteomes" id="UP000185678">
    <property type="component" value="Unassembled WGS sequence"/>
</dbReference>
<dbReference type="GO" id="GO:0005576">
    <property type="term" value="C:extracellular region"/>
    <property type="evidence" value="ECO:0007669"/>
    <property type="project" value="TreeGrafter"/>
</dbReference>
<proteinExistence type="predicted"/>
<reference evidence="2 3" key="1">
    <citation type="submission" date="2017-01" db="EMBL/GenBank/DDBJ databases">
        <authorList>
            <person name="Mah S.A."/>
            <person name="Swanson W.J."/>
            <person name="Moy G.W."/>
            <person name="Vacquier V.D."/>
        </authorList>
    </citation>
    <scope>NUCLEOTIDE SEQUENCE [LARGE SCALE GENOMIC DNA]</scope>
    <source>
        <strain evidence="2 3">DSM 11589</strain>
    </source>
</reference>
<accession>A0A1N7JFP6</accession>
<dbReference type="STRING" id="80876.SAMN05421779_102210"/>
<dbReference type="PANTHER" id="PTHR37549">
    <property type="entry name" value="LIPOPROTEIN LPRI"/>
    <property type="match status" value="1"/>
</dbReference>
<dbReference type="InterPro" id="IPR009739">
    <property type="entry name" value="LprI-like_N"/>
</dbReference>
<keyword evidence="3" id="KW-1185">Reference proteome</keyword>
<evidence type="ECO:0000259" key="1">
    <source>
        <dbReference type="Pfam" id="PF07007"/>
    </source>
</evidence>
<evidence type="ECO:0000313" key="2">
    <source>
        <dbReference type="EMBL" id="SIS48202.1"/>
    </source>
</evidence>
<gene>
    <name evidence="2" type="ORF">SAMN05421779_102210</name>
</gene>
<evidence type="ECO:0000313" key="3">
    <source>
        <dbReference type="Proteomes" id="UP000185678"/>
    </source>
</evidence>
<sequence>MMRAGVWGAMVGVAIITGGTMVGASPARAEGPSFACDQAKAPVELLICNDAVLADQDARLAEVFSAARKAATPDGSKAMLTEQREWLKSRLTACAIRPTGDAPSDPELWAWAGCLSKQYDARLSALKAPPVPAPVQSPHVKDADFVHPLCLDYALGGSMGEPPPVQRQVPLKTCNAAYAHIPVEENEGSPGSMSVVGLAEGFSTWFSYQPVATLPSGEKLAISLANGGGTGTFSSLVSYKIDAKGQLSAKVYPVGGDRCNGGISTAAVDGRGVRVSQAITPTDLGAMMGLSDQQAQDLPFCAACCLGEVEGRLAVPLSDDATPTPDVVRIDDVEVLNDSDAGPRSPEKCLLTALKKVGASPPYTLTLPQVQGLKAPYLACLKG</sequence>
<organism evidence="2 3">
    <name type="scientific">Insolitispirillum peregrinum</name>
    <dbReference type="NCBI Taxonomy" id="80876"/>
    <lineage>
        <taxon>Bacteria</taxon>
        <taxon>Pseudomonadati</taxon>
        <taxon>Pseudomonadota</taxon>
        <taxon>Alphaproteobacteria</taxon>
        <taxon>Rhodospirillales</taxon>
        <taxon>Novispirillaceae</taxon>
        <taxon>Insolitispirillum</taxon>
    </lineage>
</organism>
<dbReference type="AlphaFoldDB" id="A0A1N7JFP6"/>